<organism evidence="1 2">
    <name type="scientific">Micromonospora wenchangensis</name>
    <dbReference type="NCBI Taxonomy" id="1185415"/>
    <lineage>
        <taxon>Bacteria</taxon>
        <taxon>Bacillati</taxon>
        <taxon>Actinomycetota</taxon>
        <taxon>Actinomycetes</taxon>
        <taxon>Micromonosporales</taxon>
        <taxon>Micromonosporaceae</taxon>
        <taxon>Micromonospora</taxon>
    </lineage>
</organism>
<dbReference type="EMBL" id="MZMV01000035">
    <property type="protein sequence ID" value="OWV04447.1"/>
    <property type="molecule type" value="Genomic_DNA"/>
</dbReference>
<name>A0A246RJ38_9ACTN</name>
<reference evidence="1 2" key="1">
    <citation type="submission" date="2017-03" db="EMBL/GenBank/DDBJ databases">
        <title>Whole genome sequence of Micromonospora wenchangensis, isolated from mangrove soil.</title>
        <authorList>
            <person name="Yang H."/>
        </authorList>
    </citation>
    <scope>NUCLEOTIDE SEQUENCE [LARGE SCALE GENOMIC DNA]</scope>
    <source>
        <strain evidence="1 2">CCTCC AA 2012002</strain>
    </source>
</reference>
<sequence>MIGGMETALMLSTLALVLALVMQFPLRNRRDDVSFRLVEIERRQRLIMEHLGVVDRGPALPGVREHLARGDKIRAIKAYREATGTDLRTAKEAVEAIATGR</sequence>
<dbReference type="Proteomes" id="UP000197174">
    <property type="component" value="Unassembled WGS sequence"/>
</dbReference>
<gene>
    <name evidence="1" type="ORF">B5D80_20265</name>
</gene>
<dbReference type="AlphaFoldDB" id="A0A246RJ38"/>
<dbReference type="InterPro" id="IPR014719">
    <property type="entry name" value="Ribosomal_bL12_C/ClpS-like"/>
</dbReference>
<evidence type="ECO:0008006" key="3">
    <source>
        <dbReference type="Google" id="ProtNLM"/>
    </source>
</evidence>
<accession>A0A246RJ38</accession>
<comment type="caution">
    <text evidence="1">The sequence shown here is derived from an EMBL/GenBank/DDBJ whole genome shotgun (WGS) entry which is preliminary data.</text>
</comment>
<keyword evidence="2" id="KW-1185">Reference proteome</keyword>
<evidence type="ECO:0000313" key="2">
    <source>
        <dbReference type="Proteomes" id="UP000197174"/>
    </source>
</evidence>
<proteinExistence type="predicted"/>
<evidence type="ECO:0000313" key="1">
    <source>
        <dbReference type="EMBL" id="OWV04447.1"/>
    </source>
</evidence>
<protein>
    <recommendedName>
        <fullName evidence="3">Ribosomal protein L7/L12 C-terminal domain-containing protein</fullName>
    </recommendedName>
</protein>
<dbReference type="Gene3D" id="3.30.1390.10">
    <property type="match status" value="1"/>
</dbReference>